<evidence type="ECO:0000313" key="1">
    <source>
        <dbReference type="EMBL" id="KKL87936.1"/>
    </source>
</evidence>
<gene>
    <name evidence="1" type="ORF">LCGC14_1929740</name>
</gene>
<comment type="caution">
    <text evidence="1">The sequence shown here is derived from an EMBL/GenBank/DDBJ whole genome shotgun (WGS) entry which is preliminary data.</text>
</comment>
<accession>A0A0F9GBU2</accession>
<proteinExistence type="predicted"/>
<organism evidence="1">
    <name type="scientific">marine sediment metagenome</name>
    <dbReference type="NCBI Taxonomy" id="412755"/>
    <lineage>
        <taxon>unclassified sequences</taxon>
        <taxon>metagenomes</taxon>
        <taxon>ecological metagenomes</taxon>
    </lineage>
</organism>
<protein>
    <submittedName>
        <fullName evidence="1">Uncharacterized protein</fullName>
    </submittedName>
</protein>
<reference evidence="1" key="1">
    <citation type="journal article" date="2015" name="Nature">
        <title>Complex archaea that bridge the gap between prokaryotes and eukaryotes.</title>
        <authorList>
            <person name="Spang A."/>
            <person name="Saw J.H."/>
            <person name="Jorgensen S.L."/>
            <person name="Zaremba-Niedzwiedzka K."/>
            <person name="Martijn J."/>
            <person name="Lind A.E."/>
            <person name="van Eijk R."/>
            <person name="Schleper C."/>
            <person name="Guy L."/>
            <person name="Ettema T.J."/>
        </authorList>
    </citation>
    <scope>NUCLEOTIDE SEQUENCE</scope>
</reference>
<name>A0A0F9GBU2_9ZZZZ</name>
<dbReference type="AlphaFoldDB" id="A0A0F9GBU2"/>
<sequence length="171" mass="18179">MDINVKEQEKMGFKGVWKFTKREAVDCKEHGGYGICECGKIKSIQEFDNLIPTAGRSIIAEALSGGLVAISDIEINFTSLGTGVTAPANGDTTLETETFRKAVASSTFSSNQLFITAFYTAPEVSGTFAEAGVHINGTASVDTGTLFSRVAISITKSVSETLTIDYTTTLT</sequence>
<dbReference type="EMBL" id="LAZR01020703">
    <property type="protein sequence ID" value="KKL87936.1"/>
    <property type="molecule type" value="Genomic_DNA"/>
</dbReference>